<gene>
    <name evidence="2" type="ORF">N7494_009286</name>
</gene>
<accession>A0AAD6CPR4</accession>
<feature type="region of interest" description="Disordered" evidence="1">
    <location>
        <begin position="352"/>
        <end position="373"/>
    </location>
</feature>
<reference evidence="2 3" key="1">
    <citation type="journal article" date="2023" name="IMA Fungus">
        <title>Comparative genomic study of the Penicillium genus elucidates a diverse pangenome and 15 lateral gene transfer events.</title>
        <authorList>
            <person name="Petersen C."/>
            <person name="Sorensen T."/>
            <person name="Nielsen M.R."/>
            <person name="Sondergaard T.E."/>
            <person name="Sorensen J.L."/>
            <person name="Fitzpatrick D.A."/>
            <person name="Frisvad J.C."/>
            <person name="Nielsen K.L."/>
        </authorList>
    </citation>
    <scope>NUCLEOTIDE SEQUENCE [LARGE SCALE GENOMIC DNA]</scope>
    <source>
        <strain evidence="2 3">IBT 35679</strain>
    </source>
</reference>
<sequence>MGSMKGHTETDLPVMRKYSNSLMPLVLHTTNKERPIIPSTLGQTEQSNRDICSGHVAAPTAEEFDNQSPPCSELNDNTNTIQQSSPITDTALPASALAPPRQGEVTSLHLMTDDEAFSKTSLATCDDITFSPNTKKLLESCKTNLGGFLQAIREAKVSLPTGQGWEAAIATKKENVDIRDLMKIYHRFECHNIYRHIVEAELHTGTHWIRDMRTALANKLCQDFPERFQDQKAANKCLNWVDQGCRYQEWAEMFNEKTDLGYLIALPSDVSHSAFVSLLALPENVVSRKLHRYTSRCTKEQMNAAVLKFKCLGIDRIVKDMGLTQLGNHIAATLREMTGRKRKDVDHIFGHAESSMPDSAQDQPGIHGQQGSNTSNAMDDCAVIFEPFNGMALPPSPPGQNSGH</sequence>
<keyword evidence="3" id="KW-1185">Reference proteome</keyword>
<comment type="caution">
    <text evidence="2">The sequence shown here is derived from an EMBL/GenBank/DDBJ whole genome shotgun (WGS) entry which is preliminary data.</text>
</comment>
<evidence type="ECO:0000313" key="2">
    <source>
        <dbReference type="EMBL" id="KAJ5532734.1"/>
    </source>
</evidence>
<dbReference type="AlphaFoldDB" id="A0AAD6CPR4"/>
<name>A0AAD6CPR4_9EURO</name>
<evidence type="ECO:0000313" key="3">
    <source>
        <dbReference type="Proteomes" id="UP001220324"/>
    </source>
</evidence>
<proteinExistence type="predicted"/>
<dbReference type="EMBL" id="JAQIZZ010000007">
    <property type="protein sequence ID" value="KAJ5532734.1"/>
    <property type="molecule type" value="Genomic_DNA"/>
</dbReference>
<protein>
    <submittedName>
        <fullName evidence="2">Uncharacterized protein</fullName>
    </submittedName>
</protein>
<evidence type="ECO:0000256" key="1">
    <source>
        <dbReference type="SAM" id="MobiDB-lite"/>
    </source>
</evidence>
<dbReference type="Proteomes" id="UP001220324">
    <property type="component" value="Unassembled WGS sequence"/>
</dbReference>
<organism evidence="2 3">
    <name type="scientific">Penicillium frequentans</name>
    <dbReference type="NCBI Taxonomy" id="3151616"/>
    <lineage>
        <taxon>Eukaryota</taxon>
        <taxon>Fungi</taxon>
        <taxon>Dikarya</taxon>
        <taxon>Ascomycota</taxon>
        <taxon>Pezizomycotina</taxon>
        <taxon>Eurotiomycetes</taxon>
        <taxon>Eurotiomycetidae</taxon>
        <taxon>Eurotiales</taxon>
        <taxon>Aspergillaceae</taxon>
        <taxon>Penicillium</taxon>
    </lineage>
</organism>